<gene>
    <name evidence="1" type="ORF">V6257_00015</name>
</gene>
<dbReference type="EMBL" id="JBAKAW010000001">
    <property type="protein sequence ID" value="MEL0653402.1"/>
    <property type="molecule type" value="Genomic_DNA"/>
</dbReference>
<dbReference type="Proteomes" id="UP001371391">
    <property type="component" value="Unassembled WGS sequence"/>
</dbReference>
<organism evidence="1 2">
    <name type="scientific">Pseudoalteromonas issachenkonii</name>
    <dbReference type="NCBI Taxonomy" id="152297"/>
    <lineage>
        <taxon>Bacteria</taxon>
        <taxon>Pseudomonadati</taxon>
        <taxon>Pseudomonadota</taxon>
        <taxon>Gammaproteobacteria</taxon>
        <taxon>Alteromonadales</taxon>
        <taxon>Pseudoalteromonadaceae</taxon>
        <taxon>Pseudoalteromonas</taxon>
    </lineage>
</organism>
<evidence type="ECO:0000313" key="2">
    <source>
        <dbReference type="Proteomes" id="UP001371391"/>
    </source>
</evidence>
<sequence length="101" mass="11485">MSIVVIYGFEGIFSGEDEYEYSFPKINEKHRCMLFLMQESDELNFEIASIEIGKFGFGKLSNLRGNPLKVEVLNTDSFKGFNCFYEEALNSGSSLVVYPNT</sequence>
<keyword evidence="2" id="KW-1185">Reference proteome</keyword>
<reference evidence="1 2" key="1">
    <citation type="submission" date="2024-02" db="EMBL/GenBank/DDBJ databases">
        <title>Bacteria isolated from the canopy kelp, Nereocystis luetkeana.</title>
        <authorList>
            <person name="Pfister C.A."/>
            <person name="Younker I.T."/>
            <person name="Light S.H."/>
        </authorList>
    </citation>
    <scope>NUCLEOTIDE SEQUENCE [LARGE SCALE GENOMIC DNA]</scope>
    <source>
        <strain evidence="1 2">TI.1.03</strain>
    </source>
</reference>
<accession>A0ABU9GUX2</accession>
<comment type="caution">
    <text evidence="1">The sequence shown here is derived from an EMBL/GenBank/DDBJ whole genome shotgun (WGS) entry which is preliminary data.</text>
</comment>
<proteinExistence type="predicted"/>
<dbReference type="RefSeq" id="WP_341601012.1">
    <property type="nucleotide sequence ID" value="NZ_JBAKAW010000001.1"/>
</dbReference>
<protein>
    <submittedName>
        <fullName evidence="1">Uncharacterized protein</fullName>
    </submittedName>
</protein>
<evidence type="ECO:0000313" key="1">
    <source>
        <dbReference type="EMBL" id="MEL0653402.1"/>
    </source>
</evidence>
<name>A0ABU9GUX2_9GAMM</name>